<accession>A0ABR3XBC1</accession>
<proteinExistence type="predicted"/>
<feature type="transmembrane region" description="Helical" evidence="1">
    <location>
        <begin position="6"/>
        <end position="27"/>
    </location>
</feature>
<keyword evidence="1" id="KW-0812">Transmembrane</keyword>
<gene>
    <name evidence="2" type="ORF">Daus18300_004081</name>
</gene>
<keyword evidence="1" id="KW-0472">Membrane</keyword>
<keyword evidence="3" id="KW-1185">Reference proteome</keyword>
<dbReference type="EMBL" id="JAWRVE010000026">
    <property type="protein sequence ID" value="KAL1873261.1"/>
    <property type="molecule type" value="Genomic_DNA"/>
</dbReference>
<comment type="caution">
    <text evidence="2">The sequence shown here is derived from an EMBL/GenBank/DDBJ whole genome shotgun (WGS) entry which is preliminary data.</text>
</comment>
<reference evidence="2 3" key="1">
    <citation type="journal article" date="2024" name="IMA Fungus">
        <title>IMA Genome - F19 : A genome assembly and annotation guide to empower mycologists, including annotated draft genome sequences of Ceratocystis pirilliformis, Diaporthe australafricana, Fusarium ophioides, Paecilomyces lecythidis, and Sporothrix stenoceras.</title>
        <authorList>
            <person name="Aylward J."/>
            <person name="Wilson A.M."/>
            <person name="Visagie C.M."/>
            <person name="Spraker J."/>
            <person name="Barnes I."/>
            <person name="Buitendag C."/>
            <person name="Ceriani C."/>
            <person name="Del Mar Angel L."/>
            <person name="du Plessis D."/>
            <person name="Fuchs T."/>
            <person name="Gasser K."/>
            <person name="Kramer D."/>
            <person name="Li W."/>
            <person name="Munsamy K."/>
            <person name="Piso A."/>
            <person name="Price J.L."/>
            <person name="Sonnekus B."/>
            <person name="Thomas C."/>
            <person name="van der Nest A."/>
            <person name="van Dijk A."/>
            <person name="van Heerden A."/>
            <person name="van Vuuren N."/>
            <person name="Yilmaz N."/>
            <person name="Duong T.A."/>
            <person name="van der Merwe N.A."/>
            <person name="Wingfield M.J."/>
            <person name="Wingfield B.D."/>
        </authorList>
    </citation>
    <scope>NUCLEOTIDE SEQUENCE [LARGE SCALE GENOMIC DNA]</scope>
    <source>
        <strain evidence="2 3">CMW 18300</strain>
    </source>
</reference>
<organism evidence="2 3">
    <name type="scientific">Diaporthe australafricana</name>
    <dbReference type="NCBI Taxonomy" id="127596"/>
    <lineage>
        <taxon>Eukaryota</taxon>
        <taxon>Fungi</taxon>
        <taxon>Dikarya</taxon>
        <taxon>Ascomycota</taxon>
        <taxon>Pezizomycotina</taxon>
        <taxon>Sordariomycetes</taxon>
        <taxon>Sordariomycetidae</taxon>
        <taxon>Diaporthales</taxon>
        <taxon>Diaporthaceae</taxon>
        <taxon>Diaporthe</taxon>
    </lineage>
</organism>
<sequence>MPDSAYIGFTFMSMCNMAYSLLVLVRFSTIKDPAWDRGTVRGLVDILSVCDKLAENYATVSQDRAPPNGGPEKSDYFSDAESIFRIMRSIWEQQLTTANLIPDNYEEQTQQLLDELLRPELAADWANPPFLMDVLWQ</sequence>
<evidence type="ECO:0000313" key="3">
    <source>
        <dbReference type="Proteomes" id="UP001583177"/>
    </source>
</evidence>
<evidence type="ECO:0000256" key="1">
    <source>
        <dbReference type="SAM" id="Phobius"/>
    </source>
</evidence>
<protein>
    <submittedName>
        <fullName evidence="2">Uncharacterized protein</fullName>
    </submittedName>
</protein>
<name>A0ABR3XBC1_9PEZI</name>
<evidence type="ECO:0000313" key="2">
    <source>
        <dbReference type="EMBL" id="KAL1873261.1"/>
    </source>
</evidence>
<dbReference type="Proteomes" id="UP001583177">
    <property type="component" value="Unassembled WGS sequence"/>
</dbReference>
<keyword evidence="1" id="KW-1133">Transmembrane helix</keyword>